<dbReference type="Gene3D" id="1.10.10.10">
    <property type="entry name" value="Winged helix-like DNA-binding domain superfamily/Winged helix DNA-binding domain"/>
    <property type="match status" value="1"/>
</dbReference>
<dbReference type="PROSITE" id="PS50949">
    <property type="entry name" value="HTH_GNTR"/>
    <property type="match status" value="1"/>
</dbReference>
<keyword evidence="3" id="KW-0804">Transcription</keyword>
<dbReference type="InterPro" id="IPR036390">
    <property type="entry name" value="WH_DNA-bd_sf"/>
</dbReference>
<dbReference type="Gene3D" id="1.20.120.530">
    <property type="entry name" value="GntR ligand-binding domain-like"/>
    <property type="match status" value="1"/>
</dbReference>
<dbReference type="InterPro" id="IPR000524">
    <property type="entry name" value="Tscrpt_reg_HTH_GntR"/>
</dbReference>
<proteinExistence type="predicted"/>
<dbReference type="Pfam" id="PF07729">
    <property type="entry name" value="FCD"/>
    <property type="match status" value="1"/>
</dbReference>
<gene>
    <name evidence="6" type="ORF">SVIO_095870</name>
</gene>
<feature type="region of interest" description="Disordered" evidence="4">
    <location>
        <begin position="1"/>
        <end position="20"/>
    </location>
</feature>
<evidence type="ECO:0000256" key="4">
    <source>
        <dbReference type="SAM" id="MobiDB-lite"/>
    </source>
</evidence>
<accession>A0A4D4LF35</accession>
<name>A0A4D4LF35_STRVO</name>
<evidence type="ECO:0000256" key="1">
    <source>
        <dbReference type="ARBA" id="ARBA00023015"/>
    </source>
</evidence>
<dbReference type="InterPro" id="IPR008920">
    <property type="entry name" value="TF_FadR/GntR_C"/>
</dbReference>
<feature type="compositionally biased region" description="Low complexity" evidence="4">
    <location>
        <begin position="1"/>
        <end position="16"/>
    </location>
</feature>
<evidence type="ECO:0000256" key="3">
    <source>
        <dbReference type="ARBA" id="ARBA00023163"/>
    </source>
</evidence>
<feature type="domain" description="HTH gntR-type" evidence="5">
    <location>
        <begin position="22"/>
        <end position="92"/>
    </location>
</feature>
<protein>
    <recommendedName>
        <fullName evidence="5">HTH gntR-type domain-containing protein</fullName>
    </recommendedName>
</protein>
<dbReference type="PANTHER" id="PTHR43537:SF5">
    <property type="entry name" value="UXU OPERON TRANSCRIPTIONAL REGULATOR"/>
    <property type="match status" value="1"/>
</dbReference>
<dbReference type="SUPFAM" id="SSF48008">
    <property type="entry name" value="GntR ligand-binding domain-like"/>
    <property type="match status" value="1"/>
</dbReference>
<dbReference type="AlphaFoldDB" id="A0A4D4LF35"/>
<evidence type="ECO:0000256" key="2">
    <source>
        <dbReference type="ARBA" id="ARBA00023125"/>
    </source>
</evidence>
<dbReference type="Pfam" id="PF00392">
    <property type="entry name" value="GntR"/>
    <property type="match status" value="1"/>
</dbReference>
<comment type="caution">
    <text evidence="6">The sequence shown here is derived from an EMBL/GenBank/DDBJ whole genome shotgun (WGS) entry which is preliminary data.</text>
</comment>
<dbReference type="EMBL" id="BJHW01000002">
    <property type="protein sequence ID" value="GDY58964.1"/>
    <property type="molecule type" value="Genomic_DNA"/>
</dbReference>
<dbReference type="RefSeq" id="WP_137981442.1">
    <property type="nucleotide sequence ID" value="NZ_BAAASO010000013.1"/>
</dbReference>
<dbReference type="InterPro" id="IPR011711">
    <property type="entry name" value="GntR_C"/>
</dbReference>
<sequence length="252" mass="27183">MASKSATEPARATRAASRSHTKKLAELTCEKIEMKIIEMDWPVGRVIGSEAELLAEYGVSRAALREAIRLLEHHNVAYMRRGPGGGLVVAEPDPDAMAHAAAVYLRYRKVSPRALFEARTALEVAAVRSASENIDEAGIRKLRDALDHEAQFVGGESDATIHDFHIVVAELSGNPALHLFINVLTQLSAADFLGATAMFDKKAARSVESSKQVEEVHRTHEAIADAIVAGDAALAQHRTVRHLNALAAALDS</sequence>
<evidence type="ECO:0000259" key="5">
    <source>
        <dbReference type="PROSITE" id="PS50949"/>
    </source>
</evidence>
<keyword evidence="2" id="KW-0238">DNA-binding</keyword>
<keyword evidence="7" id="KW-1185">Reference proteome</keyword>
<dbReference type="GO" id="GO:0003700">
    <property type="term" value="F:DNA-binding transcription factor activity"/>
    <property type="evidence" value="ECO:0007669"/>
    <property type="project" value="InterPro"/>
</dbReference>
<dbReference type="InterPro" id="IPR036388">
    <property type="entry name" value="WH-like_DNA-bd_sf"/>
</dbReference>
<reference evidence="6 7" key="1">
    <citation type="journal article" date="2020" name="Int. J. Syst. Evol. Microbiol.">
        <title>Reclassification of Streptomyces castelarensis and Streptomyces sporoclivatus as later heterotypic synonyms of Streptomyces antimycoticus.</title>
        <authorList>
            <person name="Komaki H."/>
            <person name="Tamura T."/>
        </authorList>
    </citation>
    <scope>NUCLEOTIDE SEQUENCE [LARGE SCALE GENOMIC DNA]</scope>
    <source>
        <strain evidence="6 7">NBRC 13459</strain>
    </source>
</reference>
<dbReference type="GO" id="GO:0003677">
    <property type="term" value="F:DNA binding"/>
    <property type="evidence" value="ECO:0007669"/>
    <property type="project" value="UniProtKB-KW"/>
</dbReference>
<organism evidence="6 7">
    <name type="scientific">Streptomyces violaceusniger</name>
    <dbReference type="NCBI Taxonomy" id="68280"/>
    <lineage>
        <taxon>Bacteria</taxon>
        <taxon>Bacillati</taxon>
        <taxon>Actinomycetota</taxon>
        <taxon>Actinomycetes</taxon>
        <taxon>Kitasatosporales</taxon>
        <taxon>Streptomycetaceae</taxon>
        <taxon>Streptomyces</taxon>
        <taxon>Streptomyces violaceusniger group</taxon>
    </lineage>
</organism>
<dbReference type="SUPFAM" id="SSF46785">
    <property type="entry name" value="Winged helix' DNA-binding domain"/>
    <property type="match status" value="1"/>
</dbReference>
<dbReference type="SMART" id="SM00345">
    <property type="entry name" value="HTH_GNTR"/>
    <property type="match status" value="1"/>
</dbReference>
<evidence type="ECO:0000313" key="7">
    <source>
        <dbReference type="Proteomes" id="UP000301309"/>
    </source>
</evidence>
<dbReference type="Proteomes" id="UP000301309">
    <property type="component" value="Unassembled WGS sequence"/>
</dbReference>
<dbReference type="OrthoDB" id="9784718at2"/>
<dbReference type="SMART" id="SM00895">
    <property type="entry name" value="FCD"/>
    <property type="match status" value="1"/>
</dbReference>
<keyword evidence="1" id="KW-0805">Transcription regulation</keyword>
<dbReference type="PANTHER" id="PTHR43537">
    <property type="entry name" value="TRANSCRIPTIONAL REGULATOR, GNTR FAMILY"/>
    <property type="match status" value="1"/>
</dbReference>
<evidence type="ECO:0000313" key="6">
    <source>
        <dbReference type="EMBL" id="GDY58964.1"/>
    </source>
</evidence>